<evidence type="ECO:0000256" key="4">
    <source>
        <dbReference type="ARBA" id="ARBA00022801"/>
    </source>
</evidence>
<feature type="chain" id="PRO_5045822774" description="beta-N-acetylhexosaminidase" evidence="7">
    <location>
        <begin position="29"/>
        <end position="606"/>
    </location>
</feature>
<dbReference type="Pfam" id="PF01915">
    <property type="entry name" value="Glyco_hydro_3_C"/>
    <property type="match status" value="1"/>
</dbReference>
<proteinExistence type="inferred from homology"/>
<dbReference type="SUPFAM" id="SSF51445">
    <property type="entry name" value="(Trans)glycosidases"/>
    <property type="match status" value="1"/>
</dbReference>
<evidence type="ECO:0000256" key="3">
    <source>
        <dbReference type="ARBA" id="ARBA00012663"/>
    </source>
</evidence>
<evidence type="ECO:0000313" key="10">
    <source>
        <dbReference type="EMBL" id="GAA1686467.1"/>
    </source>
</evidence>
<dbReference type="InterPro" id="IPR050226">
    <property type="entry name" value="NagZ_Beta-hexosaminidase"/>
</dbReference>
<dbReference type="PANTHER" id="PTHR30480:SF13">
    <property type="entry name" value="BETA-HEXOSAMINIDASE"/>
    <property type="match status" value="1"/>
</dbReference>
<dbReference type="RefSeq" id="WP_344311747.1">
    <property type="nucleotide sequence ID" value="NZ_BAAANY010000014.1"/>
</dbReference>
<dbReference type="InterPro" id="IPR006311">
    <property type="entry name" value="TAT_signal"/>
</dbReference>
<dbReference type="PANTHER" id="PTHR30480">
    <property type="entry name" value="BETA-HEXOSAMINIDASE-RELATED"/>
    <property type="match status" value="1"/>
</dbReference>
<dbReference type="InterPro" id="IPR001764">
    <property type="entry name" value="Glyco_hydro_3_N"/>
</dbReference>
<accession>A0ABN2HE81</accession>
<evidence type="ECO:0000313" key="11">
    <source>
        <dbReference type="Proteomes" id="UP001500618"/>
    </source>
</evidence>
<keyword evidence="5 6" id="KW-0326">Glycosidase</keyword>
<evidence type="ECO:0000256" key="6">
    <source>
        <dbReference type="RuleBase" id="RU361161"/>
    </source>
</evidence>
<dbReference type="Gene3D" id="3.20.20.300">
    <property type="entry name" value="Glycoside hydrolase, family 3, N-terminal domain"/>
    <property type="match status" value="1"/>
</dbReference>
<dbReference type="GO" id="GO:0016787">
    <property type="term" value="F:hydrolase activity"/>
    <property type="evidence" value="ECO:0007669"/>
    <property type="project" value="UniProtKB-KW"/>
</dbReference>
<evidence type="ECO:0000259" key="9">
    <source>
        <dbReference type="Pfam" id="PF01915"/>
    </source>
</evidence>
<dbReference type="InterPro" id="IPR017853">
    <property type="entry name" value="GH"/>
</dbReference>
<dbReference type="PROSITE" id="PS00775">
    <property type="entry name" value="GLYCOSYL_HYDROL_F3"/>
    <property type="match status" value="1"/>
</dbReference>
<dbReference type="PROSITE" id="PS51318">
    <property type="entry name" value="TAT"/>
    <property type="match status" value="1"/>
</dbReference>
<dbReference type="InterPro" id="IPR002772">
    <property type="entry name" value="Glyco_hydro_3_C"/>
</dbReference>
<dbReference type="Gene3D" id="3.40.50.1700">
    <property type="entry name" value="Glycoside hydrolase family 3 C-terminal domain"/>
    <property type="match status" value="1"/>
</dbReference>
<dbReference type="SUPFAM" id="SSF52279">
    <property type="entry name" value="Beta-D-glucan exohydrolase, C-terminal domain"/>
    <property type="match status" value="1"/>
</dbReference>
<evidence type="ECO:0000256" key="2">
    <source>
        <dbReference type="ARBA" id="ARBA00005336"/>
    </source>
</evidence>
<dbReference type="EC" id="3.2.1.52" evidence="3"/>
<comment type="caution">
    <text evidence="10">The sequence shown here is derived from an EMBL/GenBank/DDBJ whole genome shotgun (WGS) entry which is preliminary data.</text>
</comment>
<dbReference type="InterPro" id="IPR036881">
    <property type="entry name" value="Glyco_hydro_3_C_sf"/>
</dbReference>
<dbReference type="InterPro" id="IPR019800">
    <property type="entry name" value="Glyco_hydro_3_AS"/>
</dbReference>
<comment type="catalytic activity">
    <reaction evidence="1">
        <text>Hydrolysis of terminal non-reducing N-acetyl-D-hexosamine residues in N-acetyl-beta-D-hexosaminides.</text>
        <dbReference type="EC" id="3.2.1.52"/>
    </reaction>
</comment>
<dbReference type="InterPro" id="IPR036962">
    <property type="entry name" value="Glyco_hydro_3_N_sf"/>
</dbReference>
<evidence type="ECO:0000256" key="1">
    <source>
        <dbReference type="ARBA" id="ARBA00001231"/>
    </source>
</evidence>
<feature type="signal peptide" evidence="7">
    <location>
        <begin position="1"/>
        <end position="28"/>
    </location>
</feature>
<dbReference type="Pfam" id="PF00933">
    <property type="entry name" value="Glyco_hydro_3"/>
    <property type="match status" value="1"/>
</dbReference>
<keyword evidence="11" id="KW-1185">Reference proteome</keyword>
<keyword evidence="7" id="KW-0732">Signal</keyword>
<reference evidence="10 11" key="1">
    <citation type="journal article" date="2019" name="Int. J. Syst. Evol. Microbiol.">
        <title>The Global Catalogue of Microorganisms (GCM) 10K type strain sequencing project: providing services to taxonomists for standard genome sequencing and annotation.</title>
        <authorList>
            <consortium name="The Broad Institute Genomics Platform"/>
            <consortium name="The Broad Institute Genome Sequencing Center for Infectious Disease"/>
            <person name="Wu L."/>
            <person name="Ma J."/>
        </authorList>
    </citation>
    <scope>NUCLEOTIDE SEQUENCE [LARGE SCALE GENOMIC DNA]</scope>
    <source>
        <strain evidence="10 11">JCM 14718</strain>
    </source>
</reference>
<dbReference type="Proteomes" id="UP001500618">
    <property type="component" value="Unassembled WGS sequence"/>
</dbReference>
<gene>
    <name evidence="10" type="ORF">GCM10009765_39940</name>
</gene>
<sequence length="606" mass="63164">MAPISSRRLTRVVAAAAALALVLAPAAAAPTSAVAAPAAPSGVISDLVLKQLIKRMTLEEKVGQLFVTQAWGENATNPSAADKANNQLYFGLDNASQIVQKYHPGGVILFQNNNNTNNPPQIAGLTNGLQRAAVTSGAHLPLMISTDQEQGIVTRMHEPATMFAGSQALGATRRTADVCTEATITGQELRAVGINQNFSPDSDVNDNPANPVIGVRSYGSDPALVSSMASTAVKCFQNNVAATAKHFPGHGNADTDSHTGIPIINRSAADWHAIDQPPFAADIAAGIDSIMTAHLEVPSLDPSGDPATLSAPIMTGILRNQMHYDGVVVTDALNMAGVRTKYGDDRVPVLAIKAGVDQLLMPPLFDLAYNSVLKAVHSGEISVARIEQSDLRILRLKLKDRVLTQPFVNEKAVSQLVGTPQHLAAAQAVTDRGITLVKNDDHVLPLAKSAKVLVTGWDNGVTIPTTALASDLTSAGITATALPTGAVPTAASVSAAVAAAQQNDVTILLTRSSAAVLGASQQTLAAQLIATGKPVVVVAVQNAFDIAYIPTARNYLTSYYYGPVSMTSLARVLAGKVAPTGKLPVRIPTANDVNATLYPFGYGLTY</sequence>
<protein>
    <recommendedName>
        <fullName evidence="3">beta-N-acetylhexosaminidase</fullName>
        <ecNumber evidence="3">3.2.1.52</ecNumber>
    </recommendedName>
</protein>
<evidence type="ECO:0000256" key="7">
    <source>
        <dbReference type="SAM" id="SignalP"/>
    </source>
</evidence>
<evidence type="ECO:0000256" key="5">
    <source>
        <dbReference type="ARBA" id="ARBA00023295"/>
    </source>
</evidence>
<name>A0ABN2HE81_9ACTN</name>
<keyword evidence="4 6" id="KW-0378">Hydrolase</keyword>
<dbReference type="EMBL" id="BAAANY010000014">
    <property type="protein sequence ID" value="GAA1686467.1"/>
    <property type="molecule type" value="Genomic_DNA"/>
</dbReference>
<comment type="similarity">
    <text evidence="2 6">Belongs to the glycosyl hydrolase 3 family.</text>
</comment>
<feature type="domain" description="Glycoside hydrolase family 3 C-terminal" evidence="9">
    <location>
        <begin position="434"/>
        <end position="606"/>
    </location>
</feature>
<organism evidence="10 11">
    <name type="scientific">Fodinicola feengrottensis</name>
    <dbReference type="NCBI Taxonomy" id="435914"/>
    <lineage>
        <taxon>Bacteria</taxon>
        <taxon>Bacillati</taxon>
        <taxon>Actinomycetota</taxon>
        <taxon>Actinomycetes</taxon>
        <taxon>Mycobacteriales</taxon>
        <taxon>Fodinicola</taxon>
    </lineage>
</organism>
<evidence type="ECO:0000259" key="8">
    <source>
        <dbReference type="Pfam" id="PF00933"/>
    </source>
</evidence>
<feature type="domain" description="Glycoside hydrolase family 3 N-terminal" evidence="8">
    <location>
        <begin position="57"/>
        <end position="396"/>
    </location>
</feature>